<organism evidence="5 6">
    <name type="scientific">Digitaria exilis</name>
    <dbReference type="NCBI Taxonomy" id="1010633"/>
    <lineage>
        <taxon>Eukaryota</taxon>
        <taxon>Viridiplantae</taxon>
        <taxon>Streptophyta</taxon>
        <taxon>Embryophyta</taxon>
        <taxon>Tracheophyta</taxon>
        <taxon>Spermatophyta</taxon>
        <taxon>Magnoliopsida</taxon>
        <taxon>Liliopsida</taxon>
        <taxon>Poales</taxon>
        <taxon>Poaceae</taxon>
        <taxon>PACMAD clade</taxon>
        <taxon>Panicoideae</taxon>
        <taxon>Panicodae</taxon>
        <taxon>Paniceae</taxon>
        <taxon>Anthephorinae</taxon>
        <taxon>Digitaria</taxon>
    </lineage>
</organism>
<evidence type="ECO:0000259" key="4">
    <source>
        <dbReference type="PROSITE" id="PS50144"/>
    </source>
</evidence>
<name>A0A835A3D9_9POAL</name>
<dbReference type="Gene3D" id="3.30.710.10">
    <property type="entry name" value="Potassium Channel Kv1.1, Chain A"/>
    <property type="match status" value="1"/>
</dbReference>
<dbReference type="InterPro" id="IPR056423">
    <property type="entry name" value="BACK_BPM_SPOP"/>
</dbReference>
<sequence length="335" mass="37451">MSPASKFEFDSCSFTYQFKLNLEETKDFPIGKPISSGDIFAGGHLWRINCFPRGDREENNGEYISVFLCQESETQDAKAIFEVFVMDTDGAPSSTHRHKIVHVYTPKGSYNGNSRGWSKFVPRSELESLFVSDDSVIIMCGVKVVHDDPNPISVPPSDIKTHLGILLDSGENSDVSFIVDGEEFPAHRAVLAARSPVFKAQLEDYTNMPSSITLQDITPVTFKVMLRFIYTDDLVGDVELSNEMFQDLLAAADRYALDRLKLMCVQKLWDDVSMDTVASTLACAKTYNCPELKTKCIDFFADESNFKKVVLTEGFVQLVQKFPAILTELRAKVGA</sequence>
<reference evidence="5" key="1">
    <citation type="submission" date="2020-07" db="EMBL/GenBank/DDBJ databases">
        <title>Genome sequence and genetic diversity analysis of an under-domesticated orphan crop, white fonio (Digitaria exilis).</title>
        <authorList>
            <person name="Bennetzen J.L."/>
            <person name="Chen S."/>
            <person name="Ma X."/>
            <person name="Wang X."/>
            <person name="Yssel A.E.J."/>
            <person name="Chaluvadi S.R."/>
            <person name="Johnson M."/>
            <person name="Gangashetty P."/>
            <person name="Hamidou F."/>
            <person name="Sanogo M.D."/>
            <person name="Zwaenepoel A."/>
            <person name="Wallace J."/>
            <person name="Van De Peer Y."/>
            <person name="Van Deynze A."/>
        </authorList>
    </citation>
    <scope>NUCLEOTIDE SEQUENCE</scope>
    <source>
        <tissue evidence="5">Leaves</tissue>
    </source>
</reference>
<dbReference type="Pfam" id="PF22486">
    <property type="entry name" value="MATH_2"/>
    <property type="match status" value="1"/>
</dbReference>
<feature type="domain" description="MATH" evidence="4">
    <location>
        <begin position="15"/>
        <end position="142"/>
    </location>
</feature>
<evidence type="ECO:0000256" key="2">
    <source>
        <dbReference type="ARBA" id="ARBA00010846"/>
    </source>
</evidence>
<dbReference type="OrthoDB" id="413675at2759"/>
<dbReference type="GO" id="GO:0016567">
    <property type="term" value="P:protein ubiquitination"/>
    <property type="evidence" value="ECO:0007669"/>
    <property type="project" value="InterPro"/>
</dbReference>
<dbReference type="PANTHER" id="PTHR26379">
    <property type="entry name" value="BTB/POZ AND MATH DOMAIN-CONTAINING PROTEIN 1"/>
    <property type="match status" value="1"/>
</dbReference>
<dbReference type="Gene3D" id="1.25.40.420">
    <property type="match status" value="1"/>
</dbReference>
<comment type="similarity">
    <text evidence="2">Belongs to the Tdpoz family.</text>
</comment>
<dbReference type="PROSITE" id="PS50097">
    <property type="entry name" value="BTB"/>
    <property type="match status" value="1"/>
</dbReference>
<evidence type="ECO:0000313" key="6">
    <source>
        <dbReference type="Proteomes" id="UP000636709"/>
    </source>
</evidence>
<accession>A0A835A3D9</accession>
<dbReference type="CDD" id="cd00121">
    <property type="entry name" value="MATH"/>
    <property type="match status" value="1"/>
</dbReference>
<keyword evidence="6" id="KW-1185">Reference proteome</keyword>
<dbReference type="Gene3D" id="2.60.210.10">
    <property type="entry name" value="Apoptosis, Tumor Necrosis Factor Receptor Associated Protein 2, Chain A"/>
    <property type="match status" value="1"/>
</dbReference>
<dbReference type="PANTHER" id="PTHR26379:SF469">
    <property type="entry name" value="MAB1"/>
    <property type="match status" value="1"/>
</dbReference>
<dbReference type="SUPFAM" id="SSF54695">
    <property type="entry name" value="POZ domain"/>
    <property type="match status" value="1"/>
</dbReference>
<evidence type="ECO:0000256" key="1">
    <source>
        <dbReference type="ARBA" id="ARBA00004906"/>
    </source>
</evidence>
<proteinExistence type="inferred from homology"/>
<evidence type="ECO:0000313" key="5">
    <source>
        <dbReference type="EMBL" id="KAF8646574.1"/>
    </source>
</evidence>
<dbReference type="PROSITE" id="PS50144">
    <property type="entry name" value="MATH"/>
    <property type="match status" value="1"/>
</dbReference>
<dbReference type="InterPro" id="IPR008974">
    <property type="entry name" value="TRAF-like"/>
</dbReference>
<dbReference type="Pfam" id="PF00651">
    <property type="entry name" value="BTB"/>
    <property type="match status" value="1"/>
</dbReference>
<dbReference type="SMART" id="SM00225">
    <property type="entry name" value="BTB"/>
    <property type="match status" value="1"/>
</dbReference>
<dbReference type="Pfam" id="PF24570">
    <property type="entry name" value="BACK_BPM_SPOP"/>
    <property type="match status" value="1"/>
</dbReference>
<dbReference type="Gramene" id="Dexi6B01G0017740.1">
    <property type="protein sequence ID" value="Dexi6B01G0017740.1:cds"/>
    <property type="gene ID" value="Dexi6B01G0017740"/>
</dbReference>
<dbReference type="InterPro" id="IPR000210">
    <property type="entry name" value="BTB/POZ_dom"/>
</dbReference>
<feature type="domain" description="BTB" evidence="3">
    <location>
        <begin position="173"/>
        <end position="234"/>
    </location>
</feature>
<dbReference type="AlphaFoldDB" id="A0A835A3D9"/>
<comment type="pathway">
    <text evidence="1">Protein modification; protein ubiquitination.</text>
</comment>
<protein>
    <submittedName>
        <fullName evidence="5">Uncharacterized protein</fullName>
    </submittedName>
</protein>
<dbReference type="Proteomes" id="UP000636709">
    <property type="component" value="Unassembled WGS sequence"/>
</dbReference>
<dbReference type="SUPFAM" id="SSF49599">
    <property type="entry name" value="TRAF domain-like"/>
    <property type="match status" value="1"/>
</dbReference>
<gene>
    <name evidence="5" type="ORF">HU200_065798</name>
</gene>
<dbReference type="InterPro" id="IPR045005">
    <property type="entry name" value="BPM1-6"/>
</dbReference>
<evidence type="ECO:0000259" key="3">
    <source>
        <dbReference type="PROSITE" id="PS50097"/>
    </source>
</evidence>
<dbReference type="InterPro" id="IPR011333">
    <property type="entry name" value="SKP1/BTB/POZ_sf"/>
</dbReference>
<dbReference type="EMBL" id="JACEFO010002892">
    <property type="protein sequence ID" value="KAF8646574.1"/>
    <property type="molecule type" value="Genomic_DNA"/>
</dbReference>
<dbReference type="InterPro" id="IPR002083">
    <property type="entry name" value="MATH/TRAF_dom"/>
</dbReference>
<comment type="caution">
    <text evidence="5">The sequence shown here is derived from an EMBL/GenBank/DDBJ whole genome shotgun (WGS) entry which is preliminary data.</text>
</comment>